<sequence length="156" mass="16927">MSLKIGVISDTHGLLRPGVESCFAGVSHIIHAGDIGAPEVVEALRRIAPVTAIRGNVDRGAWAKSYPDTETLRLGGYCFYVLHDLNALSVVPADLGIDIVVSGHSHRVQIVTRDGVLYLNPGSAGRRRFKLPITLATLELNEHRPLDPVIHDLDRV</sequence>
<dbReference type="InterPro" id="IPR024654">
    <property type="entry name" value="Calcineurin-like_PHP_lpxH"/>
</dbReference>
<protein>
    <recommendedName>
        <fullName evidence="2">Phosphoesterase</fullName>
        <ecNumber evidence="2">3.1.4.-</ecNumber>
    </recommendedName>
</protein>
<dbReference type="PANTHER" id="PTHR11124">
    <property type="entry name" value="VACUOLAR SORTING PROTEIN VPS29"/>
    <property type="match status" value="1"/>
</dbReference>
<dbReference type="EMBL" id="MZXW01000050">
    <property type="protein sequence ID" value="RXT36779.1"/>
    <property type="molecule type" value="Genomic_DNA"/>
</dbReference>
<evidence type="ECO:0000313" key="4">
    <source>
        <dbReference type="EMBL" id="RXT36779.1"/>
    </source>
</evidence>
<dbReference type="AlphaFoldDB" id="A0A4Q1UQ28"/>
<comment type="similarity">
    <text evidence="1 2">Belongs to the metallophosphoesterase superfamily. YfcE family.</text>
</comment>
<comment type="caution">
    <text evidence="4">The sequence shown here is derived from an EMBL/GenBank/DDBJ whole genome shotgun (WGS) entry which is preliminary data.</text>
</comment>
<dbReference type="InterPro" id="IPR029052">
    <property type="entry name" value="Metallo-depent_PP-like"/>
</dbReference>
<dbReference type="Pfam" id="PF12850">
    <property type="entry name" value="Metallophos_2"/>
    <property type="match status" value="1"/>
</dbReference>
<evidence type="ECO:0000313" key="5">
    <source>
        <dbReference type="Proteomes" id="UP000290819"/>
    </source>
</evidence>
<name>A0A4Q1UQ28_9BRAD</name>
<feature type="domain" description="Calcineurin-like phosphoesterase" evidence="3">
    <location>
        <begin position="3"/>
        <end position="142"/>
    </location>
</feature>
<gene>
    <name evidence="4" type="ORF">B5V03_32325</name>
</gene>
<dbReference type="SUPFAM" id="SSF56300">
    <property type="entry name" value="Metallo-dependent phosphatases"/>
    <property type="match status" value="1"/>
</dbReference>
<evidence type="ECO:0000256" key="2">
    <source>
        <dbReference type="RuleBase" id="RU362039"/>
    </source>
</evidence>
<dbReference type="InterPro" id="IPR000979">
    <property type="entry name" value="Phosphodiesterase_MJ0936/Vps29"/>
</dbReference>
<evidence type="ECO:0000259" key="3">
    <source>
        <dbReference type="Pfam" id="PF12850"/>
    </source>
</evidence>
<proteinExistence type="inferred from homology"/>
<dbReference type="GO" id="GO:0046872">
    <property type="term" value="F:metal ion binding"/>
    <property type="evidence" value="ECO:0007669"/>
    <property type="project" value="UniProtKB-KW"/>
</dbReference>
<dbReference type="EC" id="3.1.4.-" evidence="2"/>
<dbReference type="RefSeq" id="WP_129274505.1">
    <property type="nucleotide sequence ID" value="NZ_MZXW01000050.1"/>
</dbReference>
<comment type="cofactor">
    <cofactor evidence="2">
        <name>a divalent metal cation</name>
        <dbReference type="ChEBI" id="CHEBI:60240"/>
    </cofactor>
</comment>
<reference evidence="4 5" key="1">
    <citation type="submission" date="2017-03" db="EMBL/GenBank/DDBJ databases">
        <authorList>
            <person name="Safronova V.I."/>
            <person name="Sazanova A.L."/>
            <person name="Chirak E.R."/>
        </authorList>
    </citation>
    <scope>NUCLEOTIDE SEQUENCE [LARGE SCALE GENOMIC DNA]</scope>
    <source>
        <strain evidence="4 5">Opo-243</strain>
    </source>
</reference>
<accession>A0A4Q1UQ28</accession>
<keyword evidence="2" id="KW-0479">Metal-binding</keyword>
<keyword evidence="5" id="KW-1185">Reference proteome</keyword>
<dbReference type="Proteomes" id="UP000290819">
    <property type="component" value="Unassembled WGS sequence"/>
</dbReference>
<dbReference type="NCBIfam" id="TIGR00040">
    <property type="entry name" value="yfcE"/>
    <property type="match status" value="1"/>
</dbReference>
<dbReference type="OrthoDB" id="9785951at2"/>
<dbReference type="Gene3D" id="3.60.21.10">
    <property type="match status" value="1"/>
</dbReference>
<dbReference type="GO" id="GO:0016787">
    <property type="term" value="F:hydrolase activity"/>
    <property type="evidence" value="ECO:0007669"/>
    <property type="project" value="UniProtKB-UniRule"/>
</dbReference>
<organism evidence="4 5">
    <name type="scientific">Bradyrhizobium betae</name>
    <dbReference type="NCBI Taxonomy" id="244734"/>
    <lineage>
        <taxon>Bacteria</taxon>
        <taxon>Pseudomonadati</taxon>
        <taxon>Pseudomonadota</taxon>
        <taxon>Alphaproteobacteria</taxon>
        <taxon>Hyphomicrobiales</taxon>
        <taxon>Nitrobacteraceae</taxon>
        <taxon>Bradyrhizobium</taxon>
    </lineage>
</organism>
<evidence type="ECO:0000256" key="1">
    <source>
        <dbReference type="ARBA" id="ARBA00008950"/>
    </source>
</evidence>